<dbReference type="InterPro" id="IPR027417">
    <property type="entry name" value="P-loop_NTPase"/>
</dbReference>
<keyword evidence="1" id="KW-0418">Kinase</keyword>
<sequence length="231" mass="26914">MSIALIKYLSDWNKRPTDKYNEPGPVVTISREMGCPGKQVTNTLVEELNKRFRLKDDLAWKWLAKERILELASNKLGLPKEDIDYVFEAKRKGIMLEILESMSTKYYKSDKHIQNTVKSIVRSESSKGHVVILGRGGVAITRDIPRSLHIHLEAPFEWRVLRVQAMYNFEPKEAEQYVKEIDKKREEIRTYFGGKDTDYTRFDITFNTMTLSVQEIVDIIIDAMEVRNLIV</sequence>
<evidence type="ECO:0000313" key="2">
    <source>
        <dbReference type="Proteomes" id="UP000500961"/>
    </source>
</evidence>
<dbReference type="Gene3D" id="3.40.50.300">
    <property type="entry name" value="P-loop containing nucleotide triphosphate hydrolases"/>
    <property type="match status" value="1"/>
</dbReference>
<evidence type="ECO:0000313" key="1">
    <source>
        <dbReference type="EMBL" id="QKG79587.1"/>
    </source>
</evidence>
<dbReference type="RefSeq" id="WP_173073465.1">
    <property type="nucleotide sequence ID" value="NZ_CP041345.1"/>
</dbReference>
<keyword evidence="2" id="KW-1185">Reference proteome</keyword>
<protein>
    <submittedName>
        <fullName evidence="1">Cytidylate kinase-like family protein</fullName>
    </submittedName>
</protein>
<name>A0A7D3XE24_9BACT</name>
<dbReference type="SUPFAM" id="SSF52540">
    <property type="entry name" value="P-loop containing nucleoside triphosphate hydrolases"/>
    <property type="match status" value="1"/>
</dbReference>
<dbReference type="AlphaFoldDB" id="A0A7D3XE24"/>
<reference evidence="1 2" key="1">
    <citation type="submission" date="2019-07" db="EMBL/GenBank/DDBJ databases">
        <title>Thalassofilum flectens gen. nov., sp. nov., a novel moderate thermophilic anaerobe from a shallow sea hot spring in Kunashir Island (Russia), representing a new family in the order Bacteroidales, and proposal of Thalassofilacea fam. nov.</title>
        <authorList>
            <person name="Kochetkova T.V."/>
            <person name="Podosokorskaya O.A."/>
            <person name="Novikov A."/>
            <person name="Elcheninov A.G."/>
            <person name="Toshchakov S.V."/>
            <person name="Kublanov I.V."/>
        </authorList>
    </citation>
    <scope>NUCLEOTIDE SEQUENCE [LARGE SCALE GENOMIC DNA]</scope>
    <source>
        <strain evidence="1 2">38-H</strain>
    </source>
</reference>
<dbReference type="GO" id="GO:0016301">
    <property type="term" value="F:kinase activity"/>
    <property type="evidence" value="ECO:0007669"/>
    <property type="project" value="UniProtKB-KW"/>
</dbReference>
<dbReference type="EMBL" id="CP041345">
    <property type="protein sequence ID" value="QKG79587.1"/>
    <property type="molecule type" value="Genomic_DNA"/>
</dbReference>
<dbReference type="KEGG" id="ttz:FHG85_04695"/>
<gene>
    <name evidence="1" type="ORF">FHG85_04695</name>
</gene>
<dbReference type="Proteomes" id="UP000500961">
    <property type="component" value="Chromosome"/>
</dbReference>
<accession>A0A7D3XE24</accession>
<dbReference type="Pfam" id="PF13189">
    <property type="entry name" value="Cytidylate_kin2"/>
    <property type="match status" value="1"/>
</dbReference>
<organism evidence="1 2">
    <name type="scientific">Tenuifilum thalassicum</name>
    <dbReference type="NCBI Taxonomy" id="2590900"/>
    <lineage>
        <taxon>Bacteria</taxon>
        <taxon>Pseudomonadati</taxon>
        <taxon>Bacteroidota</taxon>
        <taxon>Bacteroidia</taxon>
        <taxon>Bacteroidales</taxon>
        <taxon>Tenuifilaceae</taxon>
        <taxon>Tenuifilum</taxon>
    </lineage>
</organism>
<keyword evidence="1" id="KW-0808">Transferase</keyword>
<proteinExistence type="predicted"/>